<reference evidence="8 11" key="1">
    <citation type="journal article" date="2011" name="J. Bacteriol.">
        <title>Genome sequence of Halobiforma lacisalsi AJ5, an extremely halophilic archaeon which harbors a bop gene.</title>
        <authorList>
            <person name="Jiang X."/>
            <person name="Wang S."/>
            <person name="Cheng H."/>
            <person name="Huo Y."/>
            <person name="Zhang X."/>
            <person name="Zhu X."/>
            <person name="Han X."/>
            <person name="Ni P."/>
            <person name="Wu M."/>
        </authorList>
    </citation>
    <scope>NUCLEOTIDE SEQUENCE [LARGE SCALE GENOMIC DNA]</scope>
    <source>
        <strain evidence="8 11">AJ5</strain>
    </source>
</reference>
<dbReference type="PANTHER" id="PTHR34858">
    <property type="entry name" value="CYSO-CYSTEINE PEPTIDASE"/>
    <property type="match status" value="1"/>
</dbReference>
<keyword evidence="4" id="KW-0862">Zinc</keyword>
<dbReference type="GO" id="GO:0006508">
    <property type="term" value="P:proteolysis"/>
    <property type="evidence" value="ECO:0007669"/>
    <property type="project" value="UniProtKB-KW"/>
</dbReference>
<dbReference type="InterPro" id="IPR051929">
    <property type="entry name" value="VirAsm_ModProt"/>
</dbReference>
<dbReference type="MEROPS" id="M67.012"/>
<dbReference type="GeneID" id="30921463"/>
<dbReference type="SUPFAM" id="SSF102712">
    <property type="entry name" value="JAB1/MPN domain"/>
    <property type="match status" value="1"/>
</dbReference>
<keyword evidence="3" id="KW-0378">Hydrolase</keyword>
<dbReference type="Proteomes" id="UP000186547">
    <property type="component" value="Chromosome"/>
</dbReference>
<dbReference type="Proteomes" id="UP000011555">
    <property type="component" value="Unassembled WGS sequence"/>
</dbReference>
<dbReference type="InterPro" id="IPR028090">
    <property type="entry name" value="JAB_dom_prok"/>
</dbReference>
<dbReference type="RefSeq" id="WP_007143408.1">
    <property type="nucleotide sequence ID" value="NZ_AOLZ01000075.1"/>
</dbReference>
<sequence length="152" mass="17143">MIELSRSAYDEIVYQAYDGDEREVCGILAGEYDPDHTVVTDAYPAENVADNPEIRYAIDPEEQFEITERIEEAGLEVAGFYHSHPAGPAEPSETDAARATWPDFSYVIVALDGYPFVGSWRWREDEERFEGERVRVVSSRSEGDGDDPVSCR</sequence>
<evidence type="ECO:0000313" key="11">
    <source>
        <dbReference type="Proteomes" id="UP000186547"/>
    </source>
</evidence>
<dbReference type="Gene3D" id="3.40.140.10">
    <property type="entry name" value="Cytidine Deaminase, domain 2"/>
    <property type="match status" value="1"/>
</dbReference>
<dbReference type="Pfam" id="PF14464">
    <property type="entry name" value="Prok-JAB"/>
    <property type="match status" value="1"/>
</dbReference>
<dbReference type="InterPro" id="IPR053551">
    <property type="entry name" value="Metalloprotease_DSAMP"/>
</dbReference>
<evidence type="ECO:0000259" key="7">
    <source>
        <dbReference type="PROSITE" id="PS50249"/>
    </source>
</evidence>
<keyword evidence="1" id="KW-0645">Protease</keyword>
<evidence type="ECO:0000313" key="8">
    <source>
        <dbReference type="EMBL" id="APW98103.1"/>
    </source>
</evidence>
<feature type="domain" description="MPN" evidence="7">
    <location>
        <begin position="2"/>
        <end position="145"/>
    </location>
</feature>
<reference evidence="8" key="3">
    <citation type="submission" date="2017-01" db="EMBL/GenBank/DDBJ databases">
        <authorList>
            <person name="Mah S.A."/>
            <person name="Swanson W.J."/>
            <person name="Moy G.W."/>
            <person name="Vacquier V.D."/>
        </authorList>
    </citation>
    <scope>NUCLEOTIDE SEQUENCE</scope>
    <source>
        <strain evidence="8">AJ5</strain>
    </source>
</reference>
<dbReference type="InterPro" id="IPR000555">
    <property type="entry name" value="JAMM/MPN+_dom"/>
</dbReference>
<dbReference type="GO" id="GO:0008235">
    <property type="term" value="F:metalloexopeptidase activity"/>
    <property type="evidence" value="ECO:0007669"/>
    <property type="project" value="TreeGrafter"/>
</dbReference>
<evidence type="ECO:0000256" key="3">
    <source>
        <dbReference type="ARBA" id="ARBA00022801"/>
    </source>
</evidence>
<dbReference type="eggNOG" id="arCOG01138">
    <property type="taxonomic scope" value="Archaea"/>
</dbReference>
<dbReference type="PROSITE" id="PS50249">
    <property type="entry name" value="MPN"/>
    <property type="match status" value="1"/>
</dbReference>
<dbReference type="AlphaFoldDB" id="M0L4Q9"/>
<keyword evidence="10" id="KW-1185">Reference proteome</keyword>
<name>M0L4Q9_NATLA</name>
<dbReference type="EMBL" id="CP019285">
    <property type="protein sequence ID" value="APW98103.1"/>
    <property type="molecule type" value="Genomic_DNA"/>
</dbReference>
<gene>
    <name evidence="9" type="ORF">C445_18608</name>
    <name evidence="8" type="ORF">CHINAEXTREME_10025</name>
</gene>
<organism evidence="9 10">
    <name type="scientific">Natronobacterium lacisalsi AJ5</name>
    <dbReference type="NCBI Taxonomy" id="358396"/>
    <lineage>
        <taxon>Archaea</taxon>
        <taxon>Methanobacteriati</taxon>
        <taxon>Methanobacteriota</taxon>
        <taxon>Stenosarchaea group</taxon>
        <taxon>Halobacteria</taxon>
        <taxon>Halobacteriales</taxon>
        <taxon>Natrialbaceae</taxon>
        <taxon>Natronobacterium</taxon>
    </lineage>
</organism>
<dbReference type="NCBIfam" id="NF041370">
    <property type="entry name" value="desamp_Halo"/>
    <property type="match status" value="1"/>
</dbReference>
<evidence type="ECO:0000256" key="1">
    <source>
        <dbReference type="ARBA" id="ARBA00022670"/>
    </source>
</evidence>
<dbReference type="SMART" id="SM00232">
    <property type="entry name" value="JAB_MPN"/>
    <property type="match status" value="1"/>
</dbReference>
<evidence type="ECO:0000313" key="9">
    <source>
        <dbReference type="EMBL" id="EMA28083.1"/>
    </source>
</evidence>
<dbReference type="InterPro" id="IPR037518">
    <property type="entry name" value="MPN"/>
</dbReference>
<reference evidence="9 10" key="2">
    <citation type="journal article" date="2014" name="PLoS Genet.">
        <title>Phylogenetically driven sequencing of extremely halophilic archaea reveals strategies for static and dynamic osmo-response.</title>
        <authorList>
            <person name="Becker E.A."/>
            <person name="Seitzer P.M."/>
            <person name="Tritt A."/>
            <person name="Larsen D."/>
            <person name="Krusor M."/>
            <person name="Yao A.I."/>
            <person name="Wu D."/>
            <person name="Madern D."/>
            <person name="Eisen J.A."/>
            <person name="Darling A.E."/>
            <person name="Facciotti M.T."/>
        </authorList>
    </citation>
    <scope>NUCLEOTIDE SEQUENCE [LARGE SCALE GENOMIC DNA]</scope>
    <source>
        <strain evidence="9 10">AJ5</strain>
    </source>
</reference>
<keyword evidence="5" id="KW-0482">Metalloprotease</keyword>
<proteinExistence type="predicted"/>
<evidence type="ECO:0000313" key="10">
    <source>
        <dbReference type="Proteomes" id="UP000011555"/>
    </source>
</evidence>
<dbReference type="PANTHER" id="PTHR34858:SF1">
    <property type="entry name" value="CYSO-CYSTEINE PEPTIDASE"/>
    <property type="match status" value="1"/>
</dbReference>
<dbReference type="STRING" id="358396.CHINAEXTREME_10025"/>
<dbReference type="CDD" id="cd08070">
    <property type="entry name" value="MPN_like"/>
    <property type="match status" value="1"/>
</dbReference>
<keyword evidence="2" id="KW-0479">Metal-binding</keyword>
<dbReference type="KEGG" id="hlc:CHINAEXTREME10025"/>
<evidence type="ECO:0000256" key="5">
    <source>
        <dbReference type="ARBA" id="ARBA00023049"/>
    </source>
</evidence>
<dbReference type="EMBL" id="AOLZ01000075">
    <property type="protein sequence ID" value="EMA28083.1"/>
    <property type="molecule type" value="Genomic_DNA"/>
</dbReference>
<accession>M0L4Q9</accession>
<feature type="region of interest" description="Disordered" evidence="6">
    <location>
        <begin position="131"/>
        <end position="152"/>
    </location>
</feature>
<evidence type="ECO:0000256" key="2">
    <source>
        <dbReference type="ARBA" id="ARBA00022723"/>
    </source>
</evidence>
<evidence type="ECO:0000256" key="6">
    <source>
        <dbReference type="SAM" id="MobiDB-lite"/>
    </source>
</evidence>
<protein>
    <submittedName>
        <fullName evidence="9">Mov34/MPN/PAD-1 family protein</fullName>
    </submittedName>
</protein>
<dbReference type="GO" id="GO:0008270">
    <property type="term" value="F:zinc ion binding"/>
    <property type="evidence" value="ECO:0007669"/>
    <property type="project" value="TreeGrafter"/>
</dbReference>
<evidence type="ECO:0000256" key="4">
    <source>
        <dbReference type="ARBA" id="ARBA00022833"/>
    </source>
</evidence>